<dbReference type="SUPFAM" id="SSF81648">
    <property type="entry name" value="a domain/subunit of cytochrome bc1 complex (Ubiquinol-cytochrome c reductase)"/>
    <property type="match status" value="1"/>
</dbReference>
<dbReference type="EMBL" id="JBHTLM010000020">
    <property type="protein sequence ID" value="MFD1178747.1"/>
    <property type="molecule type" value="Genomic_DNA"/>
</dbReference>
<evidence type="ECO:0000256" key="2">
    <source>
        <dbReference type="ARBA" id="ARBA00022448"/>
    </source>
</evidence>
<evidence type="ECO:0000256" key="10">
    <source>
        <dbReference type="PROSITE-ProRule" id="PRU00433"/>
    </source>
</evidence>
<dbReference type="RefSeq" id="WP_379321188.1">
    <property type="nucleotide sequence ID" value="NZ_JBHTLM010000020.1"/>
</dbReference>
<accession>A0ABW3S1S9</accession>
<dbReference type="SUPFAM" id="SSF46626">
    <property type="entry name" value="Cytochrome c"/>
    <property type="match status" value="1"/>
</dbReference>
<dbReference type="Gene3D" id="1.20.810.10">
    <property type="entry name" value="Cytochrome Bc1 Complex, Chain C"/>
    <property type="match status" value="1"/>
</dbReference>
<reference evidence="14" key="1">
    <citation type="journal article" date="2019" name="Int. J. Syst. Evol. Microbiol.">
        <title>The Global Catalogue of Microorganisms (GCM) 10K type strain sequencing project: providing services to taxonomists for standard genome sequencing and annotation.</title>
        <authorList>
            <consortium name="The Broad Institute Genomics Platform"/>
            <consortium name="The Broad Institute Genome Sequencing Center for Infectious Disease"/>
            <person name="Wu L."/>
            <person name="Ma J."/>
        </authorList>
    </citation>
    <scope>NUCLEOTIDE SEQUENCE [LARGE SCALE GENOMIC DNA]</scope>
    <source>
        <strain evidence="14">CCUG 59189</strain>
    </source>
</reference>
<evidence type="ECO:0000313" key="13">
    <source>
        <dbReference type="EMBL" id="MFD1178747.1"/>
    </source>
</evidence>
<dbReference type="InterPro" id="IPR009056">
    <property type="entry name" value="Cyt_c-like_dom"/>
</dbReference>
<dbReference type="Pfam" id="PF00032">
    <property type="entry name" value="Cytochrom_B_C"/>
    <property type="match status" value="1"/>
</dbReference>
<dbReference type="InterPro" id="IPR051811">
    <property type="entry name" value="Cytochrome_c550/c551-like"/>
</dbReference>
<protein>
    <submittedName>
        <fullName evidence="13">C-type cytochrome</fullName>
    </submittedName>
</protein>
<dbReference type="InterPro" id="IPR027387">
    <property type="entry name" value="Cytb/b6-like_sf"/>
</dbReference>
<feature type="transmembrane region" description="Helical" evidence="11">
    <location>
        <begin position="139"/>
        <end position="160"/>
    </location>
</feature>
<keyword evidence="9 11" id="KW-0472">Membrane</keyword>
<evidence type="ECO:0000259" key="12">
    <source>
        <dbReference type="PROSITE" id="PS51007"/>
    </source>
</evidence>
<evidence type="ECO:0000256" key="3">
    <source>
        <dbReference type="ARBA" id="ARBA00022617"/>
    </source>
</evidence>
<keyword evidence="8 10" id="KW-0408">Iron</keyword>
<name>A0ABW3S1S9_9BACL</name>
<keyword evidence="2" id="KW-0813">Transport</keyword>
<evidence type="ECO:0000313" key="14">
    <source>
        <dbReference type="Proteomes" id="UP001597262"/>
    </source>
</evidence>
<comment type="subcellular location">
    <subcellularLocation>
        <location evidence="1">Membrane</location>
        <topology evidence="1">Multi-pass membrane protein</topology>
    </subcellularLocation>
</comment>
<dbReference type="PANTHER" id="PTHR37823">
    <property type="entry name" value="CYTOCHROME C-553-LIKE"/>
    <property type="match status" value="1"/>
</dbReference>
<keyword evidence="3 10" id="KW-0349">Heme</keyword>
<evidence type="ECO:0000256" key="5">
    <source>
        <dbReference type="ARBA" id="ARBA00022723"/>
    </source>
</evidence>
<dbReference type="Gene3D" id="1.10.760.10">
    <property type="entry name" value="Cytochrome c-like domain"/>
    <property type="match status" value="1"/>
</dbReference>
<feature type="transmembrane region" description="Helical" evidence="11">
    <location>
        <begin position="45"/>
        <end position="65"/>
    </location>
</feature>
<dbReference type="InterPro" id="IPR036909">
    <property type="entry name" value="Cyt_c-like_dom_sf"/>
</dbReference>
<evidence type="ECO:0000256" key="7">
    <source>
        <dbReference type="ARBA" id="ARBA00022989"/>
    </source>
</evidence>
<gene>
    <name evidence="13" type="ORF">ACFQ3W_20950</name>
</gene>
<sequence>MAHVDKSKEKVVYVGDSRVRKGKGFITPPDYTAYPGKSEAFIPNFLLKEWMVGVVVLVGFLVLTISEPAPLGFPANPTASVIPMPDWYFLFLYQYLKYPYASGDYVVLGTLGIPGVAFGGLLLAPFLDRGRERRFYKRPIASSLMLLSLAAIIYLTNFAWTHYKHELAATGQVPEHIQREEKARENHQKGLPTSSAPKQNDVAIVDKEDPAMELYAKATCIACHAADLKGAAGPSLRGVGDKHDKEAILTIIKEGFNGKMPPMYDTAINAGLTDKDIDHLAEWLAKQKSEQ</sequence>
<keyword evidence="7 11" id="KW-1133">Transmembrane helix</keyword>
<dbReference type="InterPro" id="IPR036150">
    <property type="entry name" value="Cyt_b/b6_C_sf"/>
</dbReference>
<organism evidence="13 14">
    <name type="scientific">Paenibacillus puldeungensis</name>
    <dbReference type="NCBI Taxonomy" id="696536"/>
    <lineage>
        <taxon>Bacteria</taxon>
        <taxon>Bacillati</taxon>
        <taxon>Bacillota</taxon>
        <taxon>Bacilli</taxon>
        <taxon>Bacillales</taxon>
        <taxon>Paenibacillaceae</taxon>
        <taxon>Paenibacillus</taxon>
    </lineage>
</organism>
<feature type="transmembrane region" description="Helical" evidence="11">
    <location>
        <begin position="105"/>
        <end position="127"/>
    </location>
</feature>
<dbReference type="Proteomes" id="UP001597262">
    <property type="component" value="Unassembled WGS sequence"/>
</dbReference>
<dbReference type="Pfam" id="PF13442">
    <property type="entry name" value="Cytochrome_CBB3"/>
    <property type="match status" value="1"/>
</dbReference>
<evidence type="ECO:0000256" key="8">
    <source>
        <dbReference type="ARBA" id="ARBA00023004"/>
    </source>
</evidence>
<dbReference type="InterPro" id="IPR005798">
    <property type="entry name" value="Cyt_b/b6_C"/>
</dbReference>
<comment type="caution">
    <text evidence="13">The sequence shown here is derived from an EMBL/GenBank/DDBJ whole genome shotgun (WGS) entry which is preliminary data.</text>
</comment>
<evidence type="ECO:0000256" key="9">
    <source>
        <dbReference type="ARBA" id="ARBA00023136"/>
    </source>
</evidence>
<keyword evidence="6" id="KW-0249">Electron transport</keyword>
<evidence type="ECO:0000256" key="1">
    <source>
        <dbReference type="ARBA" id="ARBA00004141"/>
    </source>
</evidence>
<evidence type="ECO:0000256" key="4">
    <source>
        <dbReference type="ARBA" id="ARBA00022692"/>
    </source>
</evidence>
<evidence type="ECO:0000256" key="11">
    <source>
        <dbReference type="SAM" id="Phobius"/>
    </source>
</evidence>
<evidence type="ECO:0000256" key="6">
    <source>
        <dbReference type="ARBA" id="ARBA00022982"/>
    </source>
</evidence>
<proteinExistence type="predicted"/>
<keyword evidence="5 10" id="KW-0479">Metal-binding</keyword>
<keyword evidence="14" id="KW-1185">Reference proteome</keyword>
<dbReference type="PANTHER" id="PTHR37823:SF4">
    <property type="entry name" value="MENAQUINOL-CYTOCHROME C REDUCTASE CYTOCHROME B_C SUBUNIT"/>
    <property type="match status" value="1"/>
</dbReference>
<keyword evidence="4 11" id="KW-0812">Transmembrane</keyword>
<dbReference type="PROSITE" id="PS51007">
    <property type="entry name" value="CYTC"/>
    <property type="match status" value="1"/>
</dbReference>
<feature type="domain" description="Cytochrome c" evidence="12">
    <location>
        <begin position="206"/>
        <end position="288"/>
    </location>
</feature>